<organism evidence="2 3">
    <name type="scientific">Gigaspora rosea</name>
    <dbReference type="NCBI Taxonomy" id="44941"/>
    <lineage>
        <taxon>Eukaryota</taxon>
        <taxon>Fungi</taxon>
        <taxon>Fungi incertae sedis</taxon>
        <taxon>Mucoromycota</taxon>
        <taxon>Glomeromycotina</taxon>
        <taxon>Glomeromycetes</taxon>
        <taxon>Diversisporales</taxon>
        <taxon>Gigasporaceae</taxon>
        <taxon>Gigaspora</taxon>
    </lineage>
</organism>
<evidence type="ECO:0000313" key="3">
    <source>
        <dbReference type="Proteomes" id="UP000266673"/>
    </source>
</evidence>
<reference evidence="2 3" key="1">
    <citation type="submission" date="2018-06" db="EMBL/GenBank/DDBJ databases">
        <title>Comparative genomics reveals the genomic features of Rhizophagus irregularis, R. cerebriforme, R. diaphanum and Gigaspora rosea, and their symbiotic lifestyle signature.</title>
        <authorList>
            <person name="Morin E."/>
            <person name="San Clemente H."/>
            <person name="Chen E.C.H."/>
            <person name="De La Providencia I."/>
            <person name="Hainaut M."/>
            <person name="Kuo A."/>
            <person name="Kohler A."/>
            <person name="Murat C."/>
            <person name="Tang N."/>
            <person name="Roy S."/>
            <person name="Loubradou J."/>
            <person name="Henrissat B."/>
            <person name="Grigoriev I.V."/>
            <person name="Corradi N."/>
            <person name="Roux C."/>
            <person name="Martin F.M."/>
        </authorList>
    </citation>
    <scope>NUCLEOTIDE SEQUENCE [LARGE SCALE GENOMIC DNA]</scope>
    <source>
        <strain evidence="2 3">DAOM 194757</strain>
    </source>
</reference>
<comment type="caution">
    <text evidence="2">The sequence shown here is derived from an EMBL/GenBank/DDBJ whole genome shotgun (WGS) entry which is preliminary data.</text>
</comment>
<dbReference type="InterPro" id="IPR001810">
    <property type="entry name" value="F-box_dom"/>
</dbReference>
<evidence type="ECO:0000259" key="1">
    <source>
        <dbReference type="Pfam" id="PF12937"/>
    </source>
</evidence>
<dbReference type="SUPFAM" id="SSF52047">
    <property type="entry name" value="RNI-like"/>
    <property type="match status" value="1"/>
</dbReference>
<name>A0A397V9U7_9GLOM</name>
<dbReference type="AlphaFoldDB" id="A0A397V9U7"/>
<dbReference type="Proteomes" id="UP000266673">
    <property type="component" value="Unassembled WGS sequence"/>
</dbReference>
<evidence type="ECO:0000313" key="2">
    <source>
        <dbReference type="EMBL" id="RIB17689.1"/>
    </source>
</evidence>
<sequence length="570" mass="66019">MIRRLQLIKKPSIDFSQKKLTKLFFKHPTKNVETTDDFYNSVASFFFPTECLLKVFQYLENDIVSLHSCLLVNRLWCKAAVHFLWEEPFAHDPISISIITVLLSCLENSKKLKLETILQRVPEIQSKPIFQYDKLIKQISISYFYCAVKKWVEHTQKLKSSYAITIGNPMSRGPLKRASRESINKMMIKSVFHILCQLLFTPETSIQSLSFNYVGENTAPAYNMFLDKEFNQNMNFNHLRHLYIDIILECSIFPRLLNLIISVESLELCHTHNWPLSDFSHIDEGFSKFMANQKNLKDFRLLASHKFPSETLSSFATRADSLVSVEICGINFPKMYSAEPTLEGLALCQNLEDLAMVHCVSLSERDLMPLRNASFPRLRRIKFVACFMGYDNLMVNLIKNNPTHLQEIYYIRQMTTCIPITQESKSNSDLSIIEAVSRYSPQVIVLGVPLTVDQIPCLVEILTSPKCQIRSLSICEGESNSISIAVNEIWPTLGKAMPKTLLHLNIWTQINNTAMKRFFHNMKYRDRLKTLYIKQWAKRIDDGSVPDALREYFRDKIRSSEASKFFRHVI</sequence>
<dbReference type="SUPFAM" id="SSF81383">
    <property type="entry name" value="F-box domain"/>
    <property type="match status" value="1"/>
</dbReference>
<dbReference type="CDD" id="cd09917">
    <property type="entry name" value="F-box_SF"/>
    <property type="match status" value="1"/>
</dbReference>
<dbReference type="InterPro" id="IPR036047">
    <property type="entry name" value="F-box-like_dom_sf"/>
</dbReference>
<dbReference type="Pfam" id="PF12937">
    <property type="entry name" value="F-box-like"/>
    <property type="match status" value="1"/>
</dbReference>
<gene>
    <name evidence="2" type="ORF">C2G38_2142488</name>
</gene>
<protein>
    <recommendedName>
        <fullName evidence="1">F-box domain-containing protein</fullName>
    </recommendedName>
</protein>
<feature type="domain" description="F-box" evidence="1">
    <location>
        <begin position="48"/>
        <end position="89"/>
    </location>
</feature>
<dbReference type="OrthoDB" id="2360970at2759"/>
<keyword evidence="3" id="KW-1185">Reference proteome</keyword>
<accession>A0A397V9U7</accession>
<dbReference type="EMBL" id="QKWP01000590">
    <property type="protein sequence ID" value="RIB17689.1"/>
    <property type="molecule type" value="Genomic_DNA"/>
</dbReference>
<proteinExistence type="predicted"/>